<dbReference type="GO" id="GO:0003690">
    <property type="term" value="F:double-stranded DNA binding"/>
    <property type="evidence" value="ECO:0007669"/>
    <property type="project" value="TreeGrafter"/>
</dbReference>
<dbReference type="VEuPathDB" id="VectorBase:PPAPM1_005452"/>
<dbReference type="AlphaFoldDB" id="A0A1B0DJS2"/>
<feature type="domain" description="PBZ-type" evidence="12">
    <location>
        <begin position="16"/>
        <end position="36"/>
    </location>
</feature>
<dbReference type="FunFam" id="3.30.870.10:FF:000039">
    <property type="entry name" value="Probable tyrosyl-DNA phosphodiesterase"/>
    <property type="match status" value="1"/>
</dbReference>
<evidence type="ECO:0000256" key="5">
    <source>
        <dbReference type="ARBA" id="ARBA00022801"/>
    </source>
</evidence>
<keyword evidence="6" id="KW-0269">Exonuclease</keyword>
<evidence type="ECO:0000256" key="11">
    <source>
        <dbReference type="PIRSR" id="PIRSR610347-3"/>
    </source>
</evidence>
<evidence type="ECO:0000259" key="12">
    <source>
        <dbReference type="Pfam" id="PF10283"/>
    </source>
</evidence>
<evidence type="ECO:0000256" key="6">
    <source>
        <dbReference type="ARBA" id="ARBA00022839"/>
    </source>
</evidence>
<evidence type="ECO:0000256" key="1">
    <source>
        <dbReference type="ARBA" id="ARBA00004123"/>
    </source>
</evidence>
<keyword evidence="3" id="KW-0540">Nuclease</keyword>
<dbReference type="Pfam" id="PF06087">
    <property type="entry name" value="Tyr-DNA_phospho"/>
    <property type="match status" value="1"/>
</dbReference>
<dbReference type="EMBL" id="AJVK01001043">
    <property type="status" value="NOT_ANNOTATED_CDS"/>
    <property type="molecule type" value="Genomic_DNA"/>
</dbReference>
<evidence type="ECO:0000256" key="7">
    <source>
        <dbReference type="ARBA" id="ARBA00023204"/>
    </source>
</evidence>
<evidence type="ECO:0000256" key="3">
    <source>
        <dbReference type="ARBA" id="ARBA00022722"/>
    </source>
</evidence>
<evidence type="ECO:0000256" key="4">
    <source>
        <dbReference type="ARBA" id="ARBA00022763"/>
    </source>
</evidence>
<evidence type="ECO:0000256" key="10">
    <source>
        <dbReference type="PIRSR" id="PIRSR610347-2"/>
    </source>
</evidence>
<feature type="active site" description="Nucleophile" evidence="9">
    <location>
        <position position="255"/>
    </location>
</feature>
<dbReference type="PANTHER" id="PTHR12415:SF0">
    <property type="entry name" value="TYROSYL-DNA PHOSPHODIESTERASE 1"/>
    <property type="match status" value="1"/>
</dbReference>
<dbReference type="Gene3D" id="3.30.870.10">
    <property type="entry name" value="Endonuclease Chain A"/>
    <property type="match status" value="2"/>
</dbReference>
<dbReference type="GO" id="GO:0004527">
    <property type="term" value="F:exonuclease activity"/>
    <property type="evidence" value="ECO:0007669"/>
    <property type="project" value="UniProtKB-KW"/>
</dbReference>
<evidence type="ECO:0000313" key="13">
    <source>
        <dbReference type="EnsemblMetazoa" id="PPAI008496-PA"/>
    </source>
</evidence>
<dbReference type="GO" id="GO:0003697">
    <property type="term" value="F:single-stranded DNA binding"/>
    <property type="evidence" value="ECO:0007669"/>
    <property type="project" value="TreeGrafter"/>
</dbReference>
<evidence type="ECO:0000256" key="8">
    <source>
        <dbReference type="ARBA" id="ARBA00023242"/>
    </source>
</evidence>
<dbReference type="GO" id="GO:0005634">
    <property type="term" value="C:nucleus"/>
    <property type="evidence" value="ECO:0007669"/>
    <property type="project" value="UniProtKB-SubCell"/>
</dbReference>
<proteinExistence type="inferred from homology"/>
<dbReference type="GO" id="GO:0006281">
    <property type="term" value="P:DNA repair"/>
    <property type="evidence" value="ECO:0007669"/>
    <property type="project" value="UniProtKB-KW"/>
</dbReference>
<evidence type="ECO:0000313" key="14">
    <source>
        <dbReference type="Proteomes" id="UP000092462"/>
    </source>
</evidence>
<accession>A0A1B0DJS2</accession>
<dbReference type="GO" id="GO:0017005">
    <property type="term" value="F:3'-tyrosyl-DNA phosphodiesterase activity"/>
    <property type="evidence" value="ECO:0007669"/>
    <property type="project" value="TreeGrafter"/>
</dbReference>
<reference evidence="13" key="1">
    <citation type="submission" date="2022-08" db="UniProtKB">
        <authorList>
            <consortium name="EnsemblMetazoa"/>
        </authorList>
    </citation>
    <scope>IDENTIFICATION</scope>
    <source>
        <strain evidence="13">Israel</strain>
    </source>
</reference>
<sequence length="586" mass="66560">MDGNSAKRLNDLPTKNCQYGKNCYRKNPAHFAEYNHIHLESIIRSHSDGKYTIPDEFSLTKDLILEQIEIVIKLFPHLSLQPQRKVQKMEEDLEKVSEKPKKEEEPKLPEAGCSKDTEKRISPPKEQTKPTRNIHDYIKVVLPKGKMAEKLKAAAPYNFFLTTITDSPNTHTESLSITLQEILDKSLGDLECSLQINFMVDVGWLLGHYYFAGYDQKPLTILYGDETPDLLNISKVRPNVQAMKVPMSGPFGIHHTKMMLLGYTDGSMRVVISTANLYEDDWHNRTQGLWISPKLPAIPDASDTAFGESPTNFREDLLKYLMAYNNPKIQNWITRVRKSNFSEVNVFLVASVPGGHRSTPKGPIWGHPRVGHLLTQHSSKVDESCPIVGQSSSIGSLGVSVGSWILGEWGINFRKDSAPAGLRRMPHFRMIYPSFTNVKNSHDDLLGGGCLPYQRNTNDKQPWLKNHLHQWKSNKRHRSQAMPHIKTYCRWSDRGLHWFLLTSANLSKAAWGAFNKSSKFEPPLRIMNYEAGVLFLPKFVTQTDTFPLDGSSIAAKVFPMPYDIPLTPYGLDDSPFLMDYLHEALK</sequence>
<dbReference type="EnsemblMetazoa" id="PPAI008496-RA">
    <property type="protein sequence ID" value="PPAI008496-PA"/>
    <property type="gene ID" value="PPAI008496"/>
</dbReference>
<dbReference type="InterPro" id="IPR019406">
    <property type="entry name" value="APLF_PBZ"/>
</dbReference>
<feature type="active site" description="Proton donor/acceptor" evidence="9">
    <location>
        <position position="484"/>
    </location>
</feature>
<feature type="binding site" evidence="10">
    <location>
        <position position="257"/>
    </location>
    <ligand>
        <name>substrate</name>
    </ligand>
</feature>
<comment type="subcellular location">
    <subcellularLocation>
        <location evidence="1">Nucleus</location>
    </subcellularLocation>
</comment>
<keyword evidence="5" id="KW-0378">Hydrolase</keyword>
<keyword evidence="14" id="KW-1185">Reference proteome</keyword>
<dbReference type="CDD" id="cd09193">
    <property type="entry name" value="PLDc_mTdp1_1"/>
    <property type="match status" value="1"/>
</dbReference>
<feature type="binding site" evidence="10">
    <location>
        <position position="486"/>
    </location>
    <ligand>
        <name>substrate</name>
    </ligand>
</feature>
<dbReference type="PANTHER" id="PTHR12415">
    <property type="entry name" value="TYROSYL-DNA PHOSPHODIESTERASE 1"/>
    <property type="match status" value="1"/>
</dbReference>
<keyword evidence="8" id="KW-0539">Nucleus</keyword>
<name>A0A1B0DJS2_PHLPP</name>
<evidence type="ECO:0000256" key="9">
    <source>
        <dbReference type="PIRSR" id="PIRSR610347-1"/>
    </source>
</evidence>
<organism evidence="13 14">
    <name type="scientific">Phlebotomus papatasi</name>
    <name type="common">Sandfly</name>
    <dbReference type="NCBI Taxonomy" id="29031"/>
    <lineage>
        <taxon>Eukaryota</taxon>
        <taxon>Metazoa</taxon>
        <taxon>Ecdysozoa</taxon>
        <taxon>Arthropoda</taxon>
        <taxon>Hexapoda</taxon>
        <taxon>Insecta</taxon>
        <taxon>Pterygota</taxon>
        <taxon>Neoptera</taxon>
        <taxon>Endopterygota</taxon>
        <taxon>Diptera</taxon>
        <taxon>Nematocera</taxon>
        <taxon>Psychodoidea</taxon>
        <taxon>Psychodidae</taxon>
        <taxon>Phlebotomus</taxon>
        <taxon>Phlebotomus</taxon>
    </lineage>
</organism>
<feature type="site" description="Interaction with DNA" evidence="11">
    <location>
        <position position="507"/>
    </location>
</feature>
<dbReference type="Proteomes" id="UP000092462">
    <property type="component" value="Unassembled WGS sequence"/>
</dbReference>
<dbReference type="Pfam" id="PF10283">
    <property type="entry name" value="zf-CCHH"/>
    <property type="match status" value="1"/>
</dbReference>
<evidence type="ECO:0000256" key="2">
    <source>
        <dbReference type="ARBA" id="ARBA00010205"/>
    </source>
</evidence>
<protein>
    <recommendedName>
        <fullName evidence="12">PBZ-type domain-containing protein</fullName>
    </recommendedName>
</protein>
<dbReference type="VEuPathDB" id="VectorBase:PPAI008496"/>
<keyword evidence="7" id="KW-0234">DNA repair</keyword>
<dbReference type="SUPFAM" id="SSF56024">
    <property type="entry name" value="Phospholipase D/nuclease"/>
    <property type="match status" value="2"/>
</dbReference>
<dbReference type="InterPro" id="IPR010347">
    <property type="entry name" value="Tdp1"/>
</dbReference>
<keyword evidence="4" id="KW-0227">DNA damage</keyword>
<comment type="similarity">
    <text evidence="2">Belongs to the tyrosyl-DNA phosphodiesterase family.</text>
</comment>